<reference evidence="2" key="1">
    <citation type="journal article" name="DNA Res.">
        <title>The physiological potential of anammox bacteria as revealed by their core genome structure.</title>
        <authorList>
            <person name="Okubo T."/>
            <person name="Toyoda A."/>
            <person name="Fukuhara K."/>
            <person name="Uchiyama I."/>
            <person name="Harigaya Y."/>
            <person name="Kuroiwa M."/>
            <person name="Suzuki T."/>
            <person name="Murakami Y."/>
            <person name="Suwa Y."/>
            <person name="Takami H."/>
        </authorList>
    </citation>
    <scope>NUCLEOTIDE SEQUENCE</scope>
    <source>
        <strain evidence="2">317325-3</strain>
    </source>
</reference>
<evidence type="ECO:0000313" key="3">
    <source>
        <dbReference type="Proteomes" id="UP000662914"/>
    </source>
</evidence>
<feature type="domain" description="CoA-binding" evidence="1">
    <location>
        <begin position="13"/>
        <end position="106"/>
    </location>
</feature>
<dbReference type="AlphaFoldDB" id="A0A809S0T7"/>
<dbReference type="KEGG" id="ddz:DSYM_27350"/>
<dbReference type="SUPFAM" id="SSF51735">
    <property type="entry name" value="NAD(P)-binding Rossmann-fold domains"/>
    <property type="match status" value="1"/>
</dbReference>
<dbReference type="Proteomes" id="UP000662914">
    <property type="component" value="Chromosome"/>
</dbReference>
<dbReference type="SMART" id="SM00881">
    <property type="entry name" value="CoA_binding"/>
    <property type="match status" value="1"/>
</dbReference>
<evidence type="ECO:0000313" key="2">
    <source>
        <dbReference type="EMBL" id="BBO22036.1"/>
    </source>
</evidence>
<gene>
    <name evidence="2" type="ORF">DSYM_27350</name>
</gene>
<proteinExistence type="predicted"/>
<dbReference type="InterPro" id="IPR003781">
    <property type="entry name" value="CoA-bd"/>
</dbReference>
<organism evidence="2 3">
    <name type="scientific">Candidatus Desulfobacillus denitrificans</name>
    <dbReference type="NCBI Taxonomy" id="2608985"/>
    <lineage>
        <taxon>Bacteria</taxon>
        <taxon>Pseudomonadati</taxon>
        <taxon>Pseudomonadota</taxon>
        <taxon>Betaproteobacteria</taxon>
        <taxon>Candidatus Desulfobacillus</taxon>
    </lineage>
</organism>
<dbReference type="PANTHER" id="PTHR33303:SF2">
    <property type="entry name" value="COA-BINDING DOMAIN-CONTAINING PROTEIN"/>
    <property type="match status" value="1"/>
</dbReference>
<sequence>MFCNPPPEEICALLREAKTVAVVGLSPNPARPAFRIAQALQRFGYRVIPVRPKVESVLGEKAYGSLSEVPEKIDLVDVFRAPEHVGPLVDECLRLGIRRIWLQDGVVNEEAAEKAVAGGMTVVMDRCIWRDLENLCVEAAGAD</sequence>
<name>A0A809S0T7_9PROT</name>
<evidence type="ECO:0000259" key="1">
    <source>
        <dbReference type="SMART" id="SM00881"/>
    </source>
</evidence>
<dbReference type="PANTHER" id="PTHR33303">
    <property type="entry name" value="CYTOPLASMIC PROTEIN-RELATED"/>
    <property type="match status" value="1"/>
</dbReference>
<dbReference type="EMBL" id="AP021857">
    <property type="protein sequence ID" value="BBO22036.1"/>
    <property type="molecule type" value="Genomic_DNA"/>
</dbReference>
<dbReference type="Pfam" id="PF13380">
    <property type="entry name" value="CoA_binding_2"/>
    <property type="match status" value="1"/>
</dbReference>
<protein>
    <submittedName>
        <fullName evidence="2">CoA-binding protein</fullName>
    </submittedName>
</protein>
<dbReference type="InterPro" id="IPR036291">
    <property type="entry name" value="NAD(P)-bd_dom_sf"/>
</dbReference>
<accession>A0A809S0T7</accession>
<dbReference type="Gene3D" id="3.40.50.720">
    <property type="entry name" value="NAD(P)-binding Rossmann-like Domain"/>
    <property type="match status" value="1"/>
</dbReference>